<dbReference type="AlphaFoldDB" id="A0A0F9R149"/>
<dbReference type="InterPro" id="IPR029063">
    <property type="entry name" value="SAM-dependent_MTases_sf"/>
</dbReference>
<accession>A0A0F9R149</accession>
<keyword evidence="2" id="KW-0489">Methyltransferase</keyword>
<dbReference type="GO" id="GO:0005737">
    <property type="term" value="C:cytoplasm"/>
    <property type="evidence" value="ECO:0007669"/>
    <property type="project" value="TreeGrafter"/>
</dbReference>
<dbReference type="GO" id="GO:0008170">
    <property type="term" value="F:N-methyltransferase activity"/>
    <property type="evidence" value="ECO:0007669"/>
    <property type="project" value="InterPro"/>
</dbReference>
<dbReference type="SUPFAM" id="SSF53335">
    <property type="entry name" value="S-adenosyl-L-methionine-dependent methyltransferases"/>
    <property type="match status" value="1"/>
</dbReference>
<feature type="domain" description="DNA methylase N-4/N-6" evidence="5">
    <location>
        <begin position="92"/>
        <end position="352"/>
    </location>
</feature>
<keyword evidence="3" id="KW-0808">Transferase</keyword>
<evidence type="ECO:0000256" key="4">
    <source>
        <dbReference type="ARBA" id="ARBA00022691"/>
    </source>
</evidence>
<dbReference type="PRINTS" id="PR00506">
    <property type="entry name" value="D21N6MTFRASE"/>
</dbReference>
<keyword evidence="4" id="KW-0949">S-adenosyl-L-methionine</keyword>
<dbReference type="Gene3D" id="3.40.50.150">
    <property type="entry name" value="Vaccinia Virus protein VP39"/>
    <property type="match status" value="1"/>
</dbReference>
<dbReference type="Pfam" id="PF01555">
    <property type="entry name" value="N6_N4_Mtase"/>
    <property type="match status" value="1"/>
</dbReference>
<name>A0A0F9R149_9ZZZZ</name>
<gene>
    <name evidence="6" type="ORF">LCGC14_0708790</name>
</gene>
<comment type="similarity">
    <text evidence="1">Belongs to the N(4)/N(6)-methyltransferase family.</text>
</comment>
<evidence type="ECO:0000256" key="2">
    <source>
        <dbReference type="ARBA" id="ARBA00022603"/>
    </source>
</evidence>
<evidence type="ECO:0000259" key="5">
    <source>
        <dbReference type="Pfam" id="PF01555"/>
    </source>
</evidence>
<evidence type="ECO:0000256" key="1">
    <source>
        <dbReference type="ARBA" id="ARBA00006594"/>
    </source>
</evidence>
<dbReference type="GO" id="GO:0003677">
    <property type="term" value="F:DNA binding"/>
    <property type="evidence" value="ECO:0007669"/>
    <property type="project" value="InterPro"/>
</dbReference>
<dbReference type="InterPro" id="IPR002295">
    <property type="entry name" value="N4/N6-MTase_EcoPI_Mod-like"/>
</dbReference>
<dbReference type="PROSITE" id="PS00092">
    <property type="entry name" value="N6_MTASE"/>
    <property type="match status" value="1"/>
</dbReference>
<organism evidence="6">
    <name type="scientific">marine sediment metagenome</name>
    <dbReference type="NCBI Taxonomy" id="412755"/>
    <lineage>
        <taxon>unclassified sequences</taxon>
        <taxon>metagenomes</taxon>
        <taxon>ecological metagenomes</taxon>
    </lineage>
</organism>
<dbReference type="PANTHER" id="PTHR13370:SF24">
    <property type="entry name" value="TYPE III RESTRICTION-MODIFICATION ENZYME STYLTI MOD SUBUNIT"/>
    <property type="match status" value="1"/>
</dbReference>
<sequence>MKKIEKSELVWRNKYNDEGILMDFQRPGPYPFQIVESINVPKIVKKTTNLTLFDFWEGNEGNTFEEGWKNKLIWGDNKLVMSSLLEKVSGKIDLIYIDPPFATGADFKFKIKVGEEKNVVAKEHSILEEKAYRDTWGSGLDSYLKYMFERLVIMKDLLAETGSIYIHLDWHVGHYIKLIMDELFGIDNFRNEIIWAYPAASAQTKKFFVRSFDTILFYTKSENYTFNDDQEIYMEYSDRVKKNLQTDEKGTFYYRGGSHNGKKLARKVYITKTGVFPRDFWNDIPYVRWNTRQYQAFATQKPEALIKRIILASTNKEDIVADFFCGSGTTIATAEKLNRRWIGCDLSRYAIHLGRKRLLEIEKSSDLYNKKKIYSKKANPFEILNLGKYERQYWQITTFNNKDEKQILFEYLAFMLKLYQAEPIIGFNYIHGKRGNAFIYIGSVDSPITIQEVLNAINECKTLNQKELHVLGWEWEMGLNYAIQEISKKEGIKLKLRIIPNDVLDQKAVEKGDIKFFELSYFKIKLLVENNKLNVNLQDFVIPHTDLIPEGIKEKIEKWTDWVDYWAIDFSFQVNTFNNLWTSYRTIKDRSLRLKAEYEYKKPGNYKVFIKVIDIFGVDTSQIYDVKIE</sequence>
<proteinExistence type="inferred from homology"/>
<dbReference type="PANTHER" id="PTHR13370">
    <property type="entry name" value="RNA METHYLASE-RELATED"/>
    <property type="match status" value="1"/>
</dbReference>
<reference evidence="6" key="1">
    <citation type="journal article" date="2015" name="Nature">
        <title>Complex archaea that bridge the gap between prokaryotes and eukaryotes.</title>
        <authorList>
            <person name="Spang A."/>
            <person name="Saw J.H."/>
            <person name="Jorgensen S.L."/>
            <person name="Zaremba-Niedzwiedzka K."/>
            <person name="Martijn J."/>
            <person name="Lind A.E."/>
            <person name="van Eijk R."/>
            <person name="Schleper C."/>
            <person name="Guy L."/>
            <person name="Ettema T.J."/>
        </authorList>
    </citation>
    <scope>NUCLEOTIDE SEQUENCE</scope>
</reference>
<protein>
    <recommendedName>
        <fullName evidence="5">DNA methylase N-4/N-6 domain-containing protein</fullName>
    </recommendedName>
</protein>
<dbReference type="GO" id="GO:0032259">
    <property type="term" value="P:methylation"/>
    <property type="evidence" value="ECO:0007669"/>
    <property type="project" value="UniProtKB-KW"/>
</dbReference>
<dbReference type="EMBL" id="LAZR01001551">
    <property type="protein sequence ID" value="KKN42882.1"/>
    <property type="molecule type" value="Genomic_DNA"/>
</dbReference>
<evidence type="ECO:0000256" key="3">
    <source>
        <dbReference type="ARBA" id="ARBA00022679"/>
    </source>
</evidence>
<dbReference type="InterPro" id="IPR002941">
    <property type="entry name" value="DNA_methylase_N4/N6"/>
</dbReference>
<evidence type="ECO:0000313" key="6">
    <source>
        <dbReference type="EMBL" id="KKN42882.1"/>
    </source>
</evidence>
<dbReference type="InterPro" id="IPR002052">
    <property type="entry name" value="DNA_methylase_N6_adenine_CS"/>
</dbReference>
<comment type="caution">
    <text evidence="6">The sequence shown here is derived from an EMBL/GenBank/DDBJ whole genome shotgun (WGS) entry which is preliminary data.</text>
</comment>